<evidence type="ECO:0000313" key="6">
    <source>
        <dbReference type="EMBL" id="MBW8191758.1"/>
    </source>
</evidence>
<feature type="transmembrane region" description="Helical" evidence="4">
    <location>
        <begin position="6"/>
        <end position="26"/>
    </location>
</feature>
<feature type="transmembrane region" description="Helical" evidence="4">
    <location>
        <begin position="183"/>
        <end position="202"/>
    </location>
</feature>
<keyword evidence="1" id="KW-0805">Transcription regulation</keyword>
<dbReference type="Proteomes" id="UP001166251">
    <property type="component" value="Unassembled WGS sequence"/>
</dbReference>
<feature type="domain" description="HTH araC/xylS-type" evidence="5">
    <location>
        <begin position="238"/>
        <end position="337"/>
    </location>
</feature>
<accession>A0ABS7EHD9</accession>
<dbReference type="InterPro" id="IPR009057">
    <property type="entry name" value="Homeodomain-like_sf"/>
</dbReference>
<dbReference type="PANTHER" id="PTHR43280">
    <property type="entry name" value="ARAC-FAMILY TRANSCRIPTIONAL REGULATOR"/>
    <property type="match status" value="1"/>
</dbReference>
<dbReference type="InterPro" id="IPR018060">
    <property type="entry name" value="HTH_AraC"/>
</dbReference>
<dbReference type="RefSeq" id="WP_220104435.1">
    <property type="nucleotide sequence ID" value="NZ_JAHZSS010000014.1"/>
</dbReference>
<dbReference type="InterPro" id="IPR018062">
    <property type="entry name" value="HTH_AraC-typ_CS"/>
</dbReference>
<feature type="transmembrane region" description="Helical" evidence="4">
    <location>
        <begin position="33"/>
        <end position="52"/>
    </location>
</feature>
<feature type="transmembrane region" description="Helical" evidence="4">
    <location>
        <begin position="150"/>
        <end position="171"/>
    </location>
</feature>
<name>A0ABS7EHD9_9GAMM</name>
<reference evidence="6" key="1">
    <citation type="submission" date="2021-07" db="EMBL/GenBank/DDBJ databases">
        <title>Neiella marina sp. nov., isolated from the intestinal content of sea cucumber Apostichopus japonicus.</title>
        <authorList>
            <person name="Bai X."/>
        </authorList>
    </citation>
    <scope>NUCLEOTIDE SEQUENCE</scope>
    <source>
        <strain evidence="6">126</strain>
    </source>
</reference>
<evidence type="ECO:0000256" key="4">
    <source>
        <dbReference type="SAM" id="Phobius"/>
    </source>
</evidence>
<evidence type="ECO:0000256" key="2">
    <source>
        <dbReference type="ARBA" id="ARBA00023125"/>
    </source>
</evidence>
<comment type="caution">
    <text evidence="6">The sequence shown here is derived from an EMBL/GenBank/DDBJ whole genome shotgun (WGS) entry which is preliminary data.</text>
</comment>
<evidence type="ECO:0000259" key="5">
    <source>
        <dbReference type="PROSITE" id="PS01124"/>
    </source>
</evidence>
<feature type="transmembrane region" description="Helical" evidence="4">
    <location>
        <begin position="96"/>
        <end position="115"/>
    </location>
</feature>
<keyword evidence="7" id="KW-1185">Reference proteome</keyword>
<dbReference type="Gene3D" id="1.10.10.60">
    <property type="entry name" value="Homeodomain-like"/>
    <property type="match status" value="2"/>
</dbReference>
<feature type="transmembrane region" description="Helical" evidence="4">
    <location>
        <begin position="64"/>
        <end position="84"/>
    </location>
</feature>
<keyword evidence="3" id="KW-0804">Transcription</keyword>
<keyword evidence="4" id="KW-0812">Transmembrane</keyword>
<evidence type="ECO:0000313" key="7">
    <source>
        <dbReference type="Proteomes" id="UP001166251"/>
    </source>
</evidence>
<dbReference type="PANTHER" id="PTHR43280:SF29">
    <property type="entry name" value="ARAC-FAMILY TRANSCRIPTIONAL REGULATOR"/>
    <property type="match status" value="1"/>
</dbReference>
<dbReference type="EMBL" id="JAHZSS010000014">
    <property type="protein sequence ID" value="MBW8191758.1"/>
    <property type="molecule type" value="Genomic_DNA"/>
</dbReference>
<dbReference type="PROSITE" id="PS01124">
    <property type="entry name" value="HTH_ARAC_FAMILY_2"/>
    <property type="match status" value="1"/>
</dbReference>
<dbReference type="SUPFAM" id="SSF46689">
    <property type="entry name" value="Homeodomain-like"/>
    <property type="match status" value="1"/>
</dbReference>
<organism evidence="6 7">
    <name type="scientific">Neiella holothuriorum</name>
    <dbReference type="NCBI Taxonomy" id="2870530"/>
    <lineage>
        <taxon>Bacteria</taxon>
        <taxon>Pseudomonadati</taxon>
        <taxon>Pseudomonadota</taxon>
        <taxon>Gammaproteobacteria</taxon>
        <taxon>Alteromonadales</taxon>
        <taxon>Echinimonadaceae</taxon>
        <taxon>Neiella</taxon>
    </lineage>
</organism>
<dbReference type="PROSITE" id="PS00041">
    <property type="entry name" value="HTH_ARAC_FAMILY_1"/>
    <property type="match status" value="1"/>
</dbReference>
<evidence type="ECO:0000256" key="1">
    <source>
        <dbReference type="ARBA" id="ARBA00023015"/>
    </source>
</evidence>
<dbReference type="Pfam" id="PF12833">
    <property type="entry name" value="HTH_18"/>
    <property type="match status" value="1"/>
</dbReference>
<keyword evidence="4" id="KW-0472">Membrane</keyword>
<dbReference type="SMART" id="SM00342">
    <property type="entry name" value="HTH_ARAC"/>
    <property type="match status" value="1"/>
</dbReference>
<keyword evidence="4" id="KW-1133">Transmembrane helix</keyword>
<gene>
    <name evidence="6" type="ORF">K0504_11995</name>
</gene>
<keyword evidence="2" id="KW-0238">DNA-binding</keyword>
<sequence length="340" mass="38446">MEQLNFVNLIQAGAAAVGILGGLLLWSTKGKEYRGVSLLLLLTAIASVINILEESGITRDIYLISPVFIMLFGPATYLAIKFLIDKRLASIQLLHLVPVFLFVGLTPYLQLVIALGTMWRLAYALLTVQLLLQYRRWLDEQRSDSDELSLNWLVWILLLTAGFNLVDLVRLNIQHWLPYQLNVLGQAVNNAVWLIAAMVIIIKLQQQAKVPSHHSLNLATNSEQGGAAEYGTIFTELDQLMQTHRWYLQPRLSLSDVSRQTGLQSRDISRAINLHAEKSFNEYINNYRVDYVCNELTSNQPKSLLEISADAGFSSKASFNKVFKQFTKLTPSQYKARQHV</sequence>
<evidence type="ECO:0000256" key="3">
    <source>
        <dbReference type="ARBA" id="ARBA00023163"/>
    </source>
</evidence>
<proteinExistence type="predicted"/>
<protein>
    <submittedName>
        <fullName evidence="6">Helix-turn-helix domain-containing protein</fullName>
    </submittedName>
</protein>